<sequence>MTQIETFAVEFGNRQQDIAKAAERIGISRQGAFILATYQGMIRDGDIDEENAKTAREMLLELADKISDQGVSASERQEVAELVRYLSQFALERPVPSQ</sequence>
<evidence type="ECO:0000313" key="2">
    <source>
        <dbReference type="Proteomes" id="UP001522662"/>
    </source>
</evidence>
<organism evidence="1 2">
    <name type="scientific">Peteryoungia algae</name>
    <dbReference type="NCBI Taxonomy" id="2919917"/>
    <lineage>
        <taxon>Bacteria</taxon>
        <taxon>Pseudomonadati</taxon>
        <taxon>Pseudomonadota</taxon>
        <taxon>Alphaproteobacteria</taxon>
        <taxon>Hyphomicrobiales</taxon>
        <taxon>Rhizobiaceae</taxon>
        <taxon>Peteryoungia</taxon>
    </lineage>
</organism>
<geneLocation type="plasmid" evidence="1">
    <name>unnamed</name>
</geneLocation>
<proteinExistence type="predicted"/>
<protein>
    <submittedName>
        <fullName evidence="1">Uncharacterized protein</fullName>
    </submittedName>
</protein>
<evidence type="ECO:0000313" key="1">
    <source>
        <dbReference type="EMBL" id="MCJ8237815.1"/>
    </source>
</evidence>
<accession>A0ABT0CXE4</accession>
<dbReference type="Proteomes" id="UP001522662">
    <property type="component" value="Unassembled WGS sequence"/>
</dbReference>
<keyword evidence="2" id="KW-1185">Reference proteome</keyword>
<name>A0ABT0CXE4_9HYPH</name>
<reference evidence="1 2" key="1">
    <citation type="submission" date="2022-03" db="EMBL/GenBank/DDBJ databases">
        <title>Rhizobium SSM4.3 sp. nov., isolated from Sediment (Gouqi Island).</title>
        <authorList>
            <person name="Chen G."/>
        </authorList>
    </citation>
    <scope>NUCLEOTIDE SEQUENCE [LARGE SCALE GENOMIC DNA]</scope>
    <source>
        <strain evidence="1 2">SSM4.3</strain>
        <plasmid evidence="1">unnamed</plasmid>
    </source>
</reference>
<gene>
    <name evidence="1" type="ORF">MKJ03_05710</name>
</gene>
<dbReference type="RefSeq" id="WP_245135403.1">
    <property type="nucleotide sequence ID" value="NZ_CP128477.1"/>
</dbReference>
<comment type="caution">
    <text evidence="1">The sequence shown here is derived from an EMBL/GenBank/DDBJ whole genome shotgun (WGS) entry which is preliminary data.</text>
</comment>
<keyword evidence="1" id="KW-0614">Plasmid</keyword>
<dbReference type="EMBL" id="JALAYX010000001">
    <property type="protein sequence ID" value="MCJ8237815.1"/>
    <property type="molecule type" value="Genomic_DNA"/>
</dbReference>